<dbReference type="SUPFAM" id="SSF50346">
    <property type="entry name" value="PRC-barrel domain"/>
    <property type="match status" value="1"/>
</dbReference>
<evidence type="ECO:0000256" key="1">
    <source>
        <dbReference type="SAM" id="MobiDB-lite"/>
    </source>
</evidence>
<evidence type="ECO:0000259" key="3">
    <source>
        <dbReference type="Pfam" id="PF05239"/>
    </source>
</evidence>
<name>A0ABV6Y3T2_9HYPH</name>
<feature type="region of interest" description="Disordered" evidence="1">
    <location>
        <begin position="131"/>
        <end position="185"/>
    </location>
</feature>
<protein>
    <submittedName>
        <fullName evidence="4">PRC-barrel domain-containing protein</fullName>
    </submittedName>
</protein>
<gene>
    <name evidence="4" type="ORF">ACETIH_04150</name>
</gene>
<feature type="compositionally biased region" description="Low complexity" evidence="1">
    <location>
        <begin position="136"/>
        <end position="185"/>
    </location>
</feature>
<feature type="domain" description="PRC-barrel" evidence="3">
    <location>
        <begin position="69"/>
        <end position="134"/>
    </location>
</feature>
<keyword evidence="2" id="KW-0732">Signal</keyword>
<organism evidence="4 5">
    <name type="scientific">Microvirga arabica</name>
    <dbReference type="NCBI Taxonomy" id="1128671"/>
    <lineage>
        <taxon>Bacteria</taxon>
        <taxon>Pseudomonadati</taxon>
        <taxon>Pseudomonadota</taxon>
        <taxon>Alphaproteobacteria</taxon>
        <taxon>Hyphomicrobiales</taxon>
        <taxon>Methylobacteriaceae</taxon>
        <taxon>Microvirga</taxon>
    </lineage>
</organism>
<proteinExistence type="predicted"/>
<reference evidence="4 5" key="1">
    <citation type="submission" date="2024-09" db="EMBL/GenBank/DDBJ databases">
        <title>Nodulacao em especies de Leguminosae Basais da Amazonia e Caracterizacao dos Rizobios e Bacterias Associadas aos Nodulos.</title>
        <authorList>
            <person name="Jambeiro I.C.A."/>
            <person name="Lopes I.S."/>
            <person name="Aguiar E.R.G.R."/>
            <person name="Santos A.F.J."/>
            <person name="Dos Santos J.M.F."/>
            <person name="Gross E."/>
        </authorList>
    </citation>
    <scope>NUCLEOTIDE SEQUENCE [LARGE SCALE GENOMIC DNA]</scope>
    <source>
        <strain evidence="4 5">BRUESC1165</strain>
    </source>
</reference>
<dbReference type="RefSeq" id="WP_377028904.1">
    <property type="nucleotide sequence ID" value="NZ_JBHOMY010000010.1"/>
</dbReference>
<accession>A0ABV6Y3T2</accession>
<feature type="signal peptide" evidence="2">
    <location>
        <begin position="1"/>
        <end position="21"/>
    </location>
</feature>
<dbReference type="InterPro" id="IPR027275">
    <property type="entry name" value="PRC-brl_dom"/>
</dbReference>
<dbReference type="Pfam" id="PF05239">
    <property type="entry name" value="PRC"/>
    <property type="match status" value="1"/>
</dbReference>
<dbReference type="Gene3D" id="2.30.30.240">
    <property type="entry name" value="PRC-barrel domain"/>
    <property type="match status" value="1"/>
</dbReference>
<dbReference type="Proteomes" id="UP001593940">
    <property type="component" value="Unassembled WGS sequence"/>
</dbReference>
<dbReference type="EMBL" id="JBHOMY010000010">
    <property type="protein sequence ID" value="MFC1455931.1"/>
    <property type="molecule type" value="Genomic_DNA"/>
</dbReference>
<dbReference type="PANTHER" id="PTHR36505:SF1">
    <property type="entry name" value="BLR1072 PROTEIN"/>
    <property type="match status" value="1"/>
</dbReference>
<evidence type="ECO:0000256" key="2">
    <source>
        <dbReference type="SAM" id="SignalP"/>
    </source>
</evidence>
<comment type="caution">
    <text evidence="4">The sequence shown here is derived from an EMBL/GenBank/DDBJ whole genome shotgun (WGS) entry which is preliminary data.</text>
</comment>
<keyword evidence="5" id="KW-1185">Reference proteome</keyword>
<evidence type="ECO:0000313" key="5">
    <source>
        <dbReference type="Proteomes" id="UP001593940"/>
    </source>
</evidence>
<evidence type="ECO:0000313" key="4">
    <source>
        <dbReference type="EMBL" id="MFC1455931.1"/>
    </source>
</evidence>
<sequence length="222" mass="23230">MMNRIGLGLIASTLLAAPAFAQAQAPAQPQGQAPASGTTMQAPMNQGAGTAMQGSEVQYITQNRSDLWRASRLEGVNVYNQNDERIGDISEVLVNRQGQVEAVVIGVGGFLGMGERSVAVPYNAIQWQQQSQDRVAGTTGTPGAAGTTGSTTMGAAGSANTAGTNTAMTSNTMQQPETTGTVGTGYQVTAGDRMRDYPERAILPNATKEQLENAPEFRYANQ</sequence>
<dbReference type="PANTHER" id="PTHR36505">
    <property type="entry name" value="BLR1072 PROTEIN"/>
    <property type="match status" value="1"/>
</dbReference>
<dbReference type="InterPro" id="IPR011033">
    <property type="entry name" value="PRC_barrel-like_sf"/>
</dbReference>
<feature type="chain" id="PRO_5045494902" evidence="2">
    <location>
        <begin position="22"/>
        <end position="222"/>
    </location>
</feature>